<organism evidence="1 2">
    <name type="scientific">Aegilops tauschii subsp. strangulata</name>
    <name type="common">Goatgrass</name>
    <dbReference type="NCBI Taxonomy" id="200361"/>
    <lineage>
        <taxon>Eukaryota</taxon>
        <taxon>Viridiplantae</taxon>
        <taxon>Streptophyta</taxon>
        <taxon>Embryophyta</taxon>
        <taxon>Tracheophyta</taxon>
        <taxon>Spermatophyta</taxon>
        <taxon>Magnoliopsida</taxon>
        <taxon>Liliopsida</taxon>
        <taxon>Poales</taxon>
        <taxon>Poaceae</taxon>
        <taxon>BOP clade</taxon>
        <taxon>Pooideae</taxon>
        <taxon>Triticodae</taxon>
        <taxon>Triticeae</taxon>
        <taxon>Triticinae</taxon>
        <taxon>Aegilops</taxon>
    </lineage>
</organism>
<proteinExistence type="predicted"/>
<reference evidence="2" key="2">
    <citation type="journal article" date="2017" name="Nat. Plants">
        <title>The Aegilops tauschii genome reveals multiple impacts of transposons.</title>
        <authorList>
            <person name="Zhao G."/>
            <person name="Zou C."/>
            <person name="Li K."/>
            <person name="Wang K."/>
            <person name="Li T."/>
            <person name="Gao L."/>
            <person name="Zhang X."/>
            <person name="Wang H."/>
            <person name="Yang Z."/>
            <person name="Liu X."/>
            <person name="Jiang W."/>
            <person name="Mao L."/>
            <person name="Kong X."/>
            <person name="Jiao Y."/>
            <person name="Jia J."/>
        </authorList>
    </citation>
    <scope>NUCLEOTIDE SEQUENCE [LARGE SCALE GENOMIC DNA]</scope>
    <source>
        <strain evidence="2">cv. AL8/78</strain>
    </source>
</reference>
<reference evidence="1" key="4">
    <citation type="submission" date="2019-03" db="UniProtKB">
        <authorList>
            <consortium name="EnsemblPlants"/>
        </authorList>
    </citation>
    <scope>IDENTIFICATION</scope>
</reference>
<reference evidence="1" key="3">
    <citation type="journal article" date="2017" name="Nature">
        <title>Genome sequence of the progenitor of the wheat D genome Aegilops tauschii.</title>
        <authorList>
            <person name="Luo M.C."/>
            <person name="Gu Y.Q."/>
            <person name="Puiu D."/>
            <person name="Wang H."/>
            <person name="Twardziok S.O."/>
            <person name="Deal K.R."/>
            <person name="Huo N."/>
            <person name="Zhu T."/>
            <person name="Wang L."/>
            <person name="Wang Y."/>
            <person name="McGuire P.E."/>
            <person name="Liu S."/>
            <person name="Long H."/>
            <person name="Ramasamy R.K."/>
            <person name="Rodriguez J.C."/>
            <person name="Van S.L."/>
            <person name="Yuan L."/>
            <person name="Wang Z."/>
            <person name="Xia Z."/>
            <person name="Xiao L."/>
            <person name="Anderson O.D."/>
            <person name="Ouyang S."/>
            <person name="Liang Y."/>
            <person name="Zimin A.V."/>
            <person name="Pertea G."/>
            <person name="Qi P."/>
            <person name="Bennetzen J.L."/>
            <person name="Dai X."/>
            <person name="Dawson M.W."/>
            <person name="Muller H.G."/>
            <person name="Kugler K."/>
            <person name="Rivarola-Duarte L."/>
            <person name="Spannagl M."/>
            <person name="Mayer K.F.X."/>
            <person name="Lu F.H."/>
            <person name="Bevan M.W."/>
            <person name="Leroy P."/>
            <person name="Li P."/>
            <person name="You F.M."/>
            <person name="Sun Q."/>
            <person name="Liu Z."/>
            <person name="Lyons E."/>
            <person name="Wicker T."/>
            <person name="Salzberg S.L."/>
            <person name="Devos K.M."/>
            <person name="Dvorak J."/>
        </authorList>
    </citation>
    <scope>NUCLEOTIDE SEQUENCE [LARGE SCALE GENOMIC DNA]</scope>
    <source>
        <strain evidence="1">cv. AL8/78</strain>
    </source>
</reference>
<reference evidence="1" key="5">
    <citation type="journal article" date="2021" name="G3 (Bethesda)">
        <title>Aegilops tauschii genome assembly Aet v5.0 features greater sequence contiguity and improved annotation.</title>
        <authorList>
            <person name="Wang L."/>
            <person name="Zhu T."/>
            <person name="Rodriguez J.C."/>
            <person name="Deal K.R."/>
            <person name="Dubcovsky J."/>
            <person name="McGuire P.E."/>
            <person name="Lux T."/>
            <person name="Spannagl M."/>
            <person name="Mayer K.F.X."/>
            <person name="Baldrich P."/>
            <person name="Meyers B.C."/>
            <person name="Huo N."/>
            <person name="Gu Y.Q."/>
            <person name="Zhou H."/>
            <person name="Devos K.M."/>
            <person name="Bennetzen J.L."/>
            <person name="Unver T."/>
            <person name="Budak H."/>
            <person name="Gulick P.J."/>
            <person name="Galiba G."/>
            <person name="Kalapos B."/>
            <person name="Nelson D.R."/>
            <person name="Li P."/>
            <person name="You F.M."/>
            <person name="Luo M.C."/>
            <person name="Dvorak J."/>
        </authorList>
    </citation>
    <scope>NUCLEOTIDE SEQUENCE [LARGE SCALE GENOMIC DNA]</scope>
    <source>
        <strain evidence="1">cv. AL8/78</strain>
    </source>
</reference>
<dbReference type="PANTHER" id="PTHR33181">
    <property type="entry name" value="OS01G0778500 PROTEIN"/>
    <property type="match status" value="1"/>
</dbReference>
<dbReference type="Gramene" id="AET6Gv20391300.1">
    <property type="protein sequence ID" value="AET6Gv20391300.1"/>
    <property type="gene ID" value="AET6Gv20391300"/>
</dbReference>
<evidence type="ECO:0000313" key="1">
    <source>
        <dbReference type="EnsemblPlants" id="AET6Gv20391300.1"/>
    </source>
</evidence>
<sequence>RPPTDRPPYIRPGYRRKWLEGAQETLLQRERERERERALAVSCPWRATREGAGRAALRRRPTMAWWRERVVAPVRRAWLAVARRARNRRSTGVVDLHRDVQTCGYDDVQVMWNMLSSEKHALGHRPAAPEKPPRRRATFWRASFWNVGKCVAR</sequence>
<dbReference type="AlphaFoldDB" id="A0A453NIS0"/>
<dbReference type="Proteomes" id="UP000015105">
    <property type="component" value="Chromosome 6D"/>
</dbReference>
<dbReference type="PANTHER" id="PTHR33181:SF18">
    <property type="match status" value="1"/>
</dbReference>
<keyword evidence="2" id="KW-1185">Reference proteome</keyword>
<evidence type="ECO:0000313" key="2">
    <source>
        <dbReference type="Proteomes" id="UP000015105"/>
    </source>
</evidence>
<accession>A0A453NIS0</accession>
<protein>
    <submittedName>
        <fullName evidence="1">Uncharacterized protein</fullName>
    </submittedName>
</protein>
<reference evidence="2" key="1">
    <citation type="journal article" date="2014" name="Science">
        <title>Ancient hybridizations among the ancestral genomes of bread wheat.</title>
        <authorList>
            <consortium name="International Wheat Genome Sequencing Consortium,"/>
            <person name="Marcussen T."/>
            <person name="Sandve S.R."/>
            <person name="Heier L."/>
            <person name="Spannagl M."/>
            <person name="Pfeifer M."/>
            <person name="Jakobsen K.S."/>
            <person name="Wulff B.B."/>
            <person name="Steuernagel B."/>
            <person name="Mayer K.F."/>
            <person name="Olsen O.A."/>
        </authorList>
    </citation>
    <scope>NUCLEOTIDE SEQUENCE [LARGE SCALE GENOMIC DNA]</scope>
    <source>
        <strain evidence="2">cv. AL8/78</strain>
    </source>
</reference>
<name>A0A453NIS0_AEGTS</name>
<dbReference type="EnsemblPlants" id="AET6Gv20391300.1">
    <property type="protein sequence ID" value="AET6Gv20391300.1"/>
    <property type="gene ID" value="AET6Gv20391300"/>
</dbReference>
<dbReference type="STRING" id="200361.A0A453NIS0"/>